<dbReference type="OrthoDB" id="3431704at2759"/>
<sequence>MSALHVEAQRAPAPDADPPRKRRKRAPAAGAADDCFTCATRNLKCDRRRPYCSQCLDDGKDCAGYKTQLTWGNGVASRGKLRGLSLPIAGTQKITTGSLPIKPKRKLSQLQQRISQPRIHKQHESLPGLLNGSSSSNISCKPPDVFHGFPFDQPNGLFPTATHPSTTSWSPAIPSDSSTSTRTQMSPVAATQSTAPSAPPVLSPLGGFSFHPGLPPNVGQSRPNHISPIDHVCSPPGSAYFGRVLSHDSTDAPDSLSSAYPSYTCSYDDNLPMNRQFLVYQRLEPSYTRDGTYTQLLPPQTLDPASEQGDGLGEEVDGDSLDDGCAAAECGAMAGLGIVPLNYSLPLSHFGDTDTPGATPRMQYLIKYYAEVISPVIVAFDGPSNPYRTQILGLAARSETLQHAISALAASNLRQRRETGALSTGKTAPARRSTIAHLTLTKGPLHNMGLLSAEEQAREEFMHKGIAIRSLNKQLADPVLRTDDSILATLLILCLFHICDSGVAKFQTQFAGVKKLLALRKNDLGKETKETKWFTRMFTWFDAMTATVNDREGQLQGHHLDVSARSDEEWALENLAGCDGQLFKTIAKLGRLNVLSQGKSVEKMPILVPRPIPKTPPGLHLDHKNIDGNGWVRLVEDEKLYTIKTADQDIQAQFWREWREIRQTLQTWELDTTTFDSFSPEAPYLTLDQRIDLSNISESFRYAALLYTERLANPTVPSTDARIRTWVQECLTHIKAVKSDVYLLWPLFVTGSECVDDHDRDVIRQRCLDIQKDSGFLNNISCLELLEKVWQRNDDKYKNGKNHSGADIKPGPEGEGGFKFRTIMELEGNEGEYIVV</sequence>
<evidence type="ECO:0000256" key="4">
    <source>
        <dbReference type="ARBA" id="ARBA00023242"/>
    </source>
</evidence>
<feature type="domain" description="Zn(2)-C6 fungal-type" evidence="6">
    <location>
        <begin position="34"/>
        <end position="62"/>
    </location>
</feature>
<dbReference type="Pfam" id="PF11951">
    <property type="entry name" value="Fungal_trans_2"/>
    <property type="match status" value="1"/>
</dbReference>
<dbReference type="GO" id="GO:0008270">
    <property type="term" value="F:zinc ion binding"/>
    <property type="evidence" value="ECO:0007669"/>
    <property type="project" value="InterPro"/>
</dbReference>
<dbReference type="EMBL" id="AMGY01000004">
    <property type="protein sequence ID" value="EXJ84596.1"/>
    <property type="molecule type" value="Genomic_DNA"/>
</dbReference>
<evidence type="ECO:0000259" key="6">
    <source>
        <dbReference type="PROSITE" id="PS50048"/>
    </source>
</evidence>
<dbReference type="Pfam" id="PF00172">
    <property type="entry name" value="Zn_clus"/>
    <property type="match status" value="1"/>
</dbReference>
<dbReference type="HOGENOM" id="CLU_012074_0_0_1"/>
<dbReference type="GeneID" id="19169381"/>
<keyword evidence="4" id="KW-0539">Nucleus</keyword>
<dbReference type="AlphaFoldDB" id="W9Y5U7"/>
<keyword evidence="8" id="KW-1185">Reference proteome</keyword>
<dbReference type="eggNOG" id="ENOG502S4AX">
    <property type="taxonomic scope" value="Eukaryota"/>
</dbReference>
<dbReference type="InterPro" id="IPR021858">
    <property type="entry name" value="Fun_TF"/>
</dbReference>
<organism evidence="7 8">
    <name type="scientific">Capronia epimyces CBS 606.96</name>
    <dbReference type="NCBI Taxonomy" id="1182542"/>
    <lineage>
        <taxon>Eukaryota</taxon>
        <taxon>Fungi</taxon>
        <taxon>Dikarya</taxon>
        <taxon>Ascomycota</taxon>
        <taxon>Pezizomycotina</taxon>
        <taxon>Eurotiomycetes</taxon>
        <taxon>Chaetothyriomycetidae</taxon>
        <taxon>Chaetothyriales</taxon>
        <taxon>Herpotrichiellaceae</taxon>
        <taxon>Capronia</taxon>
    </lineage>
</organism>
<protein>
    <recommendedName>
        <fullName evidence="6">Zn(2)-C6 fungal-type domain-containing protein</fullName>
    </recommendedName>
</protein>
<dbReference type="GO" id="GO:0003677">
    <property type="term" value="F:DNA binding"/>
    <property type="evidence" value="ECO:0007669"/>
    <property type="project" value="UniProtKB-KW"/>
</dbReference>
<accession>W9Y5U7</accession>
<dbReference type="GO" id="GO:0000981">
    <property type="term" value="F:DNA-binding transcription factor activity, RNA polymerase II-specific"/>
    <property type="evidence" value="ECO:0007669"/>
    <property type="project" value="InterPro"/>
</dbReference>
<name>W9Y5U7_9EURO</name>
<reference evidence="7 8" key="1">
    <citation type="submission" date="2013-03" db="EMBL/GenBank/DDBJ databases">
        <title>The Genome Sequence of Capronia epimyces CBS 606.96.</title>
        <authorList>
            <consortium name="The Broad Institute Genomics Platform"/>
            <person name="Cuomo C."/>
            <person name="de Hoog S."/>
            <person name="Gorbushina A."/>
            <person name="Walker B."/>
            <person name="Young S.K."/>
            <person name="Zeng Q."/>
            <person name="Gargeya S."/>
            <person name="Fitzgerald M."/>
            <person name="Haas B."/>
            <person name="Abouelleil A."/>
            <person name="Allen A.W."/>
            <person name="Alvarado L."/>
            <person name="Arachchi H.M."/>
            <person name="Berlin A.M."/>
            <person name="Chapman S.B."/>
            <person name="Gainer-Dewar J."/>
            <person name="Goldberg J."/>
            <person name="Griggs A."/>
            <person name="Gujja S."/>
            <person name="Hansen M."/>
            <person name="Howarth C."/>
            <person name="Imamovic A."/>
            <person name="Ireland A."/>
            <person name="Larimer J."/>
            <person name="McCowan C."/>
            <person name="Murphy C."/>
            <person name="Pearson M."/>
            <person name="Poon T.W."/>
            <person name="Priest M."/>
            <person name="Roberts A."/>
            <person name="Saif S."/>
            <person name="Shea T."/>
            <person name="Sisk P."/>
            <person name="Sykes S."/>
            <person name="Wortman J."/>
            <person name="Nusbaum C."/>
            <person name="Birren B."/>
        </authorList>
    </citation>
    <scope>NUCLEOTIDE SEQUENCE [LARGE SCALE GENOMIC DNA]</scope>
    <source>
        <strain evidence="7 8">CBS 606.96</strain>
    </source>
</reference>
<proteinExistence type="predicted"/>
<dbReference type="Proteomes" id="UP000019478">
    <property type="component" value="Unassembled WGS sequence"/>
</dbReference>
<comment type="caution">
    <text evidence="7">The sequence shown here is derived from an EMBL/GenBank/DDBJ whole genome shotgun (WGS) entry which is preliminary data.</text>
</comment>
<feature type="compositionally biased region" description="Polar residues" evidence="5">
    <location>
        <begin position="162"/>
        <end position="185"/>
    </location>
</feature>
<evidence type="ECO:0000313" key="7">
    <source>
        <dbReference type="EMBL" id="EXJ84596.1"/>
    </source>
</evidence>
<dbReference type="InterPro" id="IPR001138">
    <property type="entry name" value="Zn2Cys6_DnaBD"/>
</dbReference>
<dbReference type="InterPro" id="IPR050675">
    <property type="entry name" value="OAF3"/>
</dbReference>
<dbReference type="Gene3D" id="4.10.240.10">
    <property type="entry name" value="Zn(2)-C6 fungal-type DNA-binding domain"/>
    <property type="match status" value="1"/>
</dbReference>
<feature type="compositionally biased region" description="Low complexity" evidence="5">
    <location>
        <begin position="186"/>
        <end position="196"/>
    </location>
</feature>
<evidence type="ECO:0000256" key="1">
    <source>
        <dbReference type="ARBA" id="ARBA00023015"/>
    </source>
</evidence>
<dbReference type="SUPFAM" id="SSF57701">
    <property type="entry name" value="Zn2/Cys6 DNA-binding domain"/>
    <property type="match status" value="1"/>
</dbReference>
<evidence type="ECO:0000313" key="8">
    <source>
        <dbReference type="Proteomes" id="UP000019478"/>
    </source>
</evidence>
<keyword evidence="1" id="KW-0805">Transcription regulation</keyword>
<dbReference type="RefSeq" id="XP_007733581.1">
    <property type="nucleotide sequence ID" value="XM_007735391.1"/>
</dbReference>
<dbReference type="InterPro" id="IPR036864">
    <property type="entry name" value="Zn2-C6_fun-type_DNA-bd_sf"/>
</dbReference>
<dbReference type="CDD" id="cd00067">
    <property type="entry name" value="GAL4"/>
    <property type="match status" value="1"/>
</dbReference>
<evidence type="ECO:0000256" key="2">
    <source>
        <dbReference type="ARBA" id="ARBA00023125"/>
    </source>
</evidence>
<feature type="region of interest" description="Disordered" evidence="5">
    <location>
        <begin position="1"/>
        <end position="31"/>
    </location>
</feature>
<feature type="region of interest" description="Disordered" evidence="5">
    <location>
        <begin position="295"/>
        <end position="316"/>
    </location>
</feature>
<evidence type="ECO:0000256" key="5">
    <source>
        <dbReference type="SAM" id="MobiDB-lite"/>
    </source>
</evidence>
<gene>
    <name evidence="7" type="ORF">A1O3_05266</name>
</gene>
<dbReference type="PANTHER" id="PTHR31069:SF28">
    <property type="entry name" value="ZN(II)2CYS6 TRANSCRIPTION FACTOR (EUROFUNG)"/>
    <property type="match status" value="1"/>
</dbReference>
<dbReference type="PROSITE" id="PS50048">
    <property type="entry name" value="ZN2_CY6_FUNGAL_2"/>
    <property type="match status" value="1"/>
</dbReference>
<dbReference type="PANTHER" id="PTHR31069">
    <property type="entry name" value="OLEATE-ACTIVATED TRANSCRIPTION FACTOR 1-RELATED"/>
    <property type="match status" value="1"/>
</dbReference>
<keyword evidence="2" id="KW-0238">DNA-binding</keyword>
<keyword evidence="3" id="KW-0804">Transcription</keyword>
<evidence type="ECO:0000256" key="3">
    <source>
        <dbReference type="ARBA" id="ARBA00023163"/>
    </source>
</evidence>
<feature type="region of interest" description="Disordered" evidence="5">
    <location>
        <begin position="157"/>
        <end position="197"/>
    </location>
</feature>